<accession>A0ABR8X4P2</accession>
<name>A0ABR8X4P2_9MICO</name>
<keyword evidence="10" id="KW-1185">Reference proteome</keyword>
<organism evidence="9 10">
    <name type="scientific">Microbacterium gallinarum</name>
    <dbReference type="NCBI Taxonomy" id="2762209"/>
    <lineage>
        <taxon>Bacteria</taxon>
        <taxon>Bacillati</taxon>
        <taxon>Actinomycetota</taxon>
        <taxon>Actinomycetes</taxon>
        <taxon>Micrococcales</taxon>
        <taxon>Microbacteriaceae</taxon>
        <taxon>Microbacterium</taxon>
    </lineage>
</organism>
<dbReference type="Proteomes" id="UP000602532">
    <property type="component" value="Unassembled WGS sequence"/>
</dbReference>
<sequence>MPGLYLAAILVSAAGVALLDRRWRLAAWAAPGRTAAAVAIGTAFFVAWDAVGIATGVFVKGDSPLLIGVDLAPHLPLEEPFFLAFLCYLALVLHAGAGRVLDRRAERLDRQEAT</sequence>
<evidence type="ECO:0000256" key="1">
    <source>
        <dbReference type="ARBA" id="ARBA00004141"/>
    </source>
</evidence>
<keyword evidence="5 8" id="KW-1133">Transmembrane helix</keyword>
<dbReference type="NCBIfam" id="TIGR03462">
    <property type="entry name" value="CarR_dom_SF"/>
    <property type="match status" value="1"/>
</dbReference>
<comment type="subcellular location">
    <subcellularLocation>
        <location evidence="1">Membrane</location>
        <topology evidence="1">Multi-pass membrane protein</topology>
    </subcellularLocation>
</comment>
<evidence type="ECO:0000256" key="8">
    <source>
        <dbReference type="SAM" id="Phobius"/>
    </source>
</evidence>
<evidence type="ECO:0000256" key="2">
    <source>
        <dbReference type="ARBA" id="ARBA00004829"/>
    </source>
</evidence>
<dbReference type="RefSeq" id="WP_191766654.1">
    <property type="nucleotide sequence ID" value="NZ_JACSPM010000004.1"/>
</dbReference>
<evidence type="ECO:0000256" key="6">
    <source>
        <dbReference type="ARBA" id="ARBA00023136"/>
    </source>
</evidence>
<dbReference type="EMBL" id="JACSPM010000004">
    <property type="protein sequence ID" value="MBD8024304.1"/>
    <property type="molecule type" value="Genomic_DNA"/>
</dbReference>
<comment type="caution">
    <text evidence="9">The sequence shown here is derived from an EMBL/GenBank/DDBJ whole genome shotgun (WGS) entry which is preliminary data.</text>
</comment>
<evidence type="ECO:0000313" key="10">
    <source>
        <dbReference type="Proteomes" id="UP000602532"/>
    </source>
</evidence>
<evidence type="ECO:0000256" key="7">
    <source>
        <dbReference type="ARBA" id="ARBA00023235"/>
    </source>
</evidence>
<keyword evidence="6 8" id="KW-0472">Membrane</keyword>
<gene>
    <name evidence="9" type="ORF">H9622_11970</name>
</gene>
<keyword evidence="7" id="KW-0413">Isomerase</keyword>
<evidence type="ECO:0000256" key="4">
    <source>
        <dbReference type="ARBA" id="ARBA00022746"/>
    </source>
</evidence>
<protein>
    <submittedName>
        <fullName evidence="9">Lycopene cyclase domain-containing protein</fullName>
    </submittedName>
</protein>
<feature type="transmembrane region" description="Helical" evidence="8">
    <location>
        <begin position="6"/>
        <end position="23"/>
    </location>
</feature>
<evidence type="ECO:0000256" key="3">
    <source>
        <dbReference type="ARBA" id="ARBA00022692"/>
    </source>
</evidence>
<keyword evidence="4" id="KW-0125">Carotenoid biosynthesis</keyword>
<reference evidence="9 10" key="1">
    <citation type="submission" date="2020-08" db="EMBL/GenBank/DDBJ databases">
        <title>A Genomic Blueprint of the Chicken Gut Microbiome.</title>
        <authorList>
            <person name="Gilroy R."/>
            <person name="Ravi A."/>
            <person name="Getino M."/>
            <person name="Pursley I."/>
            <person name="Horton D.L."/>
            <person name="Alikhan N.-F."/>
            <person name="Baker D."/>
            <person name="Gharbi K."/>
            <person name="Hall N."/>
            <person name="Watson M."/>
            <person name="Adriaenssens E.M."/>
            <person name="Foster-Nyarko E."/>
            <person name="Jarju S."/>
            <person name="Secka A."/>
            <person name="Antonio M."/>
            <person name="Oren A."/>
            <person name="Chaudhuri R."/>
            <person name="La Ragione R.M."/>
            <person name="Hildebrand F."/>
            <person name="Pallen M.J."/>
        </authorList>
    </citation>
    <scope>NUCLEOTIDE SEQUENCE [LARGE SCALE GENOMIC DNA]</scope>
    <source>
        <strain evidence="9 10">Sa1CUA4</strain>
    </source>
</reference>
<feature type="transmembrane region" description="Helical" evidence="8">
    <location>
        <begin position="35"/>
        <end position="61"/>
    </location>
</feature>
<evidence type="ECO:0000256" key="5">
    <source>
        <dbReference type="ARBA" id="ARBA00022989"/>
    </source>
</evidence>
<dbReference type="InterPro" id="IPR017825">
    <property type="entry name" value="Lycopene_cyclase_dom"/>
</dbReference>
<proteinExistence type="predicted"/>
<comment type="pathway">
    <text evidence="2">Carotenoid biosynthesis.</text>
</comment>
<feature type="transmembrane region" description="Helical" evidence="8">
    <location>
        <begin position="81"/>
        <end position="101"/>
    </location>
</feature>
<evidence type="ECO:0000313" key="9">
    <source>
        <dbReference type="EMBL" id="MBD8024304.1"/>
    </source>
</evidence>
<keyword evidence="3 8" id="KW-0812">Transmembrane</keyword>